<feature type="binding site" description="axial binding residue" evidence="5">
    <location>
        <position position="510"/>
    </location>
    <ligand>
        <name>heme b</name>
        <dbReference type="ChEBI" id="CHEBI:60344"/>
    </ligand>
    <ligandPart>
        <name>Fe</name>
        <dbReference type="ChEBI" id="CHEBI:18248"/>
    </ligandPart>
</feature>
<dbReference type="GO" id="GO:0046872">
    <property type="term" value="F:metal ion binding"/>
    <property type="evidence" value="ECO:0007669"/>
    <property type="project" value="UniProtKB-KW"/>
</dbReference>
<dbReference type="OrthoDB" id="823504at2759"/>
<keyword evidence="5" id="KW-0408">Iron</keyword>
<gene>
    <name evidence="8" type="ORF">OXX778_LOCUS12401</name>
</gene>
<dbReference type="Gene3D" id="1.10.640.10">
    <property type="entry name" value="Haem peroxidase domain superfamily, animal type"/>
    <property type="match status" value="1"/>
</dbReference>
<organism evidence="8 9">
    <name type="scientific">Brachionus calyciflorus</name>
    <dbReference type="NCBI Taxonomy" id="104777"/>
    <lineage>
        <taxon>Eukaryota</taxon>
        <taxon>Metazoa</taxon>
        <taxon>Spiralia</taxon>
        <taxon>Gnathifera</taxon>
        <taxon>Rotifera</taxon>
        <taxon>Eurotatoria</taxon>
        <taxon>Monogononta</taxon>
        <taxon>Pseudotrocha</taxon>
        <taxon>Ploima</taxon>
        <taxon>Brachionidae</taxon>
        <taxon>Brachionus</taxon>
    </lineage>
</organism>
<keyword evidence="5" id="KW-0479">Metal-binding</keyword>
<evidence type="ECO:0000313" key="9">
    <source>
        <dbReference type="Proteomes" id="UP000663879"/>
    </source>
</evidence>
<evidence type="ECO:0000256" key="5">
    <source>
        <dbReference type="PIRSR" id="PIRSR619791-2"/>
    </source>
</evidence>
<evidence type="ECO:0000256" key="4">
    <source>
        <dbReference type="ARBA" id="ARBA00023180"/>
    </source>
</evidence>
<feature type="chain" id="PRO_5032643764" evidence="7">
    <location>
        <begin position="21"/>
        <end position="758"/>
    </location>
</feature>
<dbReference type="PROSITE" id="PS50292">
    <property type="entry name" value="PEROXIDASE_3"/>
    <property type="match status" value="1"/>
</dbReference>
<keyword evidence="2" id="KW-0964">Secreted</keyword>
<comment type="subcellular location">
    <subcellularLocation>
        <location evidence="1">Secreted</location>
    </subcellularLocation>
</comment>
<evidence type="ECO:0000256" key="7">
    <source>
        <dbReference type="SAM" id="SignalP"/>
    </source>
</evidence>
<keyword evidence="9" id="KW-1185">Reference proteome</keyword>
<dbReference type="Pfam" id="PF03098">
    <property type="entry name" value="An_peroxidase"/>
    <property type="match status" value="1"/>
</dbReference>
<feature type="signal peptide" evidence="7">
    <location>
        <begin position="1"/>
        <end position="20"/>
    </location>
</feature>
<reference evidence="8" key="1">
    <citation type="submission" date="2021-02" db="EMBL/GenBank/DDBJ databases">
        <authorList>
            <person name="Nowell W R."/>
        </authorList>
    </citation>
    <scope>NUCLEOTIDE SEQUENCE</scope>
    <source>
        <strain evidence="8">Ploen Becks lab</strain>
    </source>
</reference>
<keyword evidence="5" id="KW-0349">Heme</keyword>
<proteinExistence type="predicted"/>
<dbReference type="SUPFAM" id="SSF48113">
    <property type="entry name" value="Heme-dependent peroxidases"/>
    <property type="match status" value="1"/>
</dbReference>
<comment type="caution">
    <text evidence="8">The sequence shown here is derived from an EMBL/GenBank/DDBJ whole genome shotgun (WGS) entry which is preliminary data.</text>
</comment>
<sequence length="758" mass="84313">MSFLVKFSIVIFLFIGLIESKQIPKLFLNYEFNKDLDYSPNNSNKSIEISKLTGINNQIVNNLFEEAINSVLIEGSSNRFWNLFSDLLPKGLNFQDSNITRHTRQSNQNFINVSPLKVQALVQLTSQSSPEARAIDATSTIGLSVSANLAKKLQGKNFDFNPVDALAGLKASNEFCPFKTNVNCNPNDRFQTFDGSCNNLQQPWLGKTNTPYKRYHEPAYDDKLNSPRSSSVLGGELPNPRVISRIIMSDNSEFDQVVSHITAFFGQFLAHDITSVAVSTDNSGRIVDCPCNSGNPSCMSVIFPSNDNALRMSCMRFTRSSAAFSTFDCRLGHREQLNLLTSFIDGTQIYGPSASRSRELRSFQGGQLRSSPSVVNNRQNLPQAQDGSCRGTNEQVKCFAGGEGRVNENLALTGMHTLFLREHNRIATELSRINPRWDDERLFSEARKIVVGILQHIVYHEWLPLIVGWNTAAMFDLVPLNDQRYYNGYNPNINPSLSGEFASAAFRFGHTLIRSQIKKFDGNGRETSAPLSIFDIIFRPAEAYNPNNGGIDSLVLGLLNEAASKYDANVADALQNRLFEVRLGDGSVIAVDLAATNINRGRDHGIPSYNSIREKCGIKKATSFQDLTDTIRPEKVSLLANAYKHVDDIDLYPGGLSETPVNGGVVGPTFACIIANQFRDLKKGDRFYYENGPSPTAFSLDQLNEIKKASISKTVCNNFDINMIQPNGFMQPLSSLNNGKISCNWLPNMDLSKWREQL</sequence>
<evidence type="ECO:0000256" key="2">
    <source>
        <dbReference type="ARBA" id="ARBA00022525"/>
    </source>
</evidence>
<dbReference type="PANTHER" id="PTHR11475:SF4">
    <property type="entry name" value="CHORION PEROXIDASE"/>
    <property type="match status" value="1"/>
</dbReference>
<evidence type="ECO:0000313" key="8">
    <source>
        <dbReference type="EMBL" id="CAF0921369.1"/>
    </source>
</evidence>
<evidence type="ECO:0000256" key="6">
    <source>
        <dbReference type="SAM" id="MobiDB-lite"/>
    </source>
</evidence>
<dbReference type="Proteomes" id="UP000663879">
    <property type="component" value="Unassembled WGS sequence"/>
</dbReference>
<dbReference type="InterPro" id="IPR019791">
    <property type="entry name" value="Haem_peroxidase_animal"/>
</dbReference>
<accession>A0A814AX80</accession>
<dbReference type="CDD" id="cd09823">
    <property type="entry name" value="peroxinectin_like"/>
    <property type="match status" value="1"/>
</dbReference>
<dbReference type="PRINTS" id="PR00457">
    <property type="entry name" value="ANPEROXIDASE"/>
</dbReference>
<protein>
    <submittedName>
        <fullName evidence="8">Uncharacterized protein</fullName>
    </submittedName>
</protein>
<evidence type="ECO:0000256" key="1">
    <source>
        <dbReference type="ARBA" id="ARBA00004613"/>
    </source>
</evidence>
<dbReference type="GO" id="GO:0005576">
    <property type="term" value="C:extracellular region"/>
    <property type="evidence" value="ECO:0007669"/>
    <property type="project" value="UniProtKB-SubCell"/>
</dbReference>
<keyword evidence="4" id="KW-0325">Glycoprotein</keyword>
<feature type="region of interest" description="Disordered" evidence="6">
    <location>
        <begin position="367"/>
        <end position="388"/>
    </location>
</feature>
<dbReference type="GO" id="GO:0020037">
    <property type="term" value="F:heme binding"/>
    <property type="evidence" value="ECO:0007669"/>
    <property type="project" value="InterPro"/>
</dbReference>
<dbReference type="GO" id="GO:0004601">
    <property type="term" value="F:peroxidase activity"/>
    <property type="evidence" value="ECO:0007669"/>
    <property type="project" value="InterPro"/>
</dbReference>
<dbReference type="FunFam" id="1.10.640.10:FF:000003">
    <property type="entry name" value="chorion peroxidase"/>
    <property type="match status" value="1"/>
</dbReference>
<name>A0A814AX80_9BILA</name>
<keyword evidence="3 7" id="KW-0732">Signal</keyword>
<dbReference type="AlphaFoldDB" id="A0A814AX80"/>
<dbReference type="PANTHER" id="PTHR11475">
    <property type="entry name" value="OXIDASE/PEROXIDASE"/>
    <property type="match status" value="1"/>
</dbReference>
<evidence type="ECO:0000256" key="3">
    <source>
        <dbReference type="ARBA" id="ARBA00022729"/>
    </source>
</evidence>
<dbReference type="EMBL" id="CAJNOC010002242">
    <property type="protein sequence ID" value="CAF0921369.1"/>
    <property type="molecule type" value="Genomic_DNA"/>
</dbReference>
<dbReference type="InterPro" id="IPR010255">
    <property type="entry name" value="Haem_peroxidase_sf"/>
</dbReference>
<dbReference type="InterPro" id="IPR037120">
    <property type="entry name" value="Haem_peroxidase_sf_animal"/>
</dbReference>
<dbReference type="GO" id="GO:0006979">
    <property type="term" value="P:response to oxidative stress"/>
    <property type="evidence" value="ECO:0007669"/>
    <property type="project" value="InterPro"/>
</dbReference>